<keyword evidence="1" id="KW-0812">Transmembrane</keyword>
<name>A0A0D7BBU0_9AGAR</name>
<feature type="transmembrane region" description="Helical" evidence="1">
    <location>
        <begin position="201"/>
        <end position="221"/>
    </location>
</feature>
<dbReference type="Pfam" id="PF20153">
    <property type="entry name" value="DUF6535"/>
    <property type="match status" value="1"/>
</dbReference>
<feature type="transmembrane region" description="Helical" evidence="1">
    <location>
        <begin position="145"/>
        <end position="168"/>
    </location>
</feature>
<accession>A0A0D7BBU0</accession>
<gene>
    <name evidence="3" type="ORF">CYLTODRAFT_444325</name>
</gene>
<reference evidence="3 4" key="1">
    <citation type="journal article" date="2015" name="Fungal Genet. Biol.">
        <title>Evolution of novel wood decay mechanisms in Agaricales revealed by the genome sequences of Fistulina hepatica and Cylindrobasidium torrendii.</title>
        <authorList>
            <person name="Floudas D."/>
            <person name="Held B.W."/>
            <person name="Riley R."/>
            <person name="Nagy L.G."/>
            <person name="Koehler G."/>
            <person name="Ransdell A.S."/>
            <person name="Younus H."/>
            <person name="Chow J."/>
            <person name="Chiniquy J."/>
            <person name="Lipzen A."/>
            <person name="Tritt A."/>
            <person name="Sun H."/>
            <person name="Haridas S."/>
            <person name="LaButti K."/>
            <person name="Ohm R.A."/>
            <person name="Kues U."/>
            <person name="Blanchette R.A."/>
            <person name="Grigoriev I.V."/>
            <person name="Minto R.E."/>
            <person name="Hibbett D.S."/>
        </authorList>
    </citation>
    <scope>NUCLEOTIDE SEQUENCE [LARGE SCALE GENOMIC DNA]</scope>
    <source>
        <strain evidence="3 4">FP15055 ss-10</strain>
    </source>
</reference>
<evidence type="ECO:0000259" key="2">
    <source>
        <dbReference type="Pfam" id="PF20153"/>
    </source>
</evidence>
<feature type="transmembrane region" description="Helical" evidence="1">
    <location>
        <begin position="82"/>
        <end position="101"/>
    </location>
</feature>
<keyword evidence="1" id="KW-0472">Membrane</keyword>
<keyword evidence="1" id="KW-1133">Transmembrane helix</keyword>
<dbReference type="InterPro" id="IPR045338">
    <property type="entry name" value="DUF6535"/>
</dbReference>
<feature type="domain" description="DUF6535" evidence="2">
    <location>
        <begin position="122"/>
        <end position="221"/>
    </location>
</feature>
<dbReference type="AlphaFoldDB" id="A0A0D7BBU0"/>
<sequence>MHRRPIATRASSAAKSAVSASSYLRASAYKHRVARIDKVMDEDRYEAFHTEWPSRSTCDAQESPHISFNPSMVRLWMNSLRSSLVCSLSIMFSLAALIAHLERLIRHDKIVRAAALAQRALSSIISDDDLLSLSQPRPLFMWMRIFWYLSSMLHLTNILLCISAYGWLASFKRRPPHLRDAASFRYAGVSYRHIPYIADRLTPILLSSALLSMAFGLALYVGAMSYIGSAIMAIAVGGLFLLYITLAFEIYPSTLMRALKPSPL</sequence>
<dbReference type="EMBL" id="KN880538">
    <property type="protein sequence ID" value="KIY66976.1"/>
    <property type="molecule type" value="Genomic_DNA"/>
</dbReference>
<protein>
    <recommendedName>
        <fullName evidence="2">DUF6535 domain-containing protein</fullName>
    </recommendedName>
</protein>
<organism evidence="3 4">
    <name type="scientific">Cylindrobasidium torrendii FP15055 ss-10</name>
    <dbReference type="NCBI Taxonomy" id="1314674"/>
    <lineage>
        <taxon>Eukaryota</taxon>
        <taxon>Fungi</taxon>
        <taxon>Dikarya</taxon>
        <taxon>Basidiomycota</taxon>
        <taxon>Agaricomycotina</taxon>
        <taxon>Agaricomycetes</taxon>
        <taxon>Agaricomycetidae</taxon>
        <taxon>Agaricales</taxon>
        <taxon>Marasmiineae</taxon>
        <taxon>Physalacriaceae</taxon>
        <taxon>Cylindrobasidium</taxon>
    </lineage>
</organism>
<keyword evidence="4" id="KW-1185">Reference proteome</keyword>
<dbReference type="Proteomes" id="UP000054007">
    <property type="component" value="Unassembled WGS sequence"/>
</dbReference>
<proteinExistence type="predicted"/>
<evidence type="ECO:0000313" key="4">
    <source>
        <dbReference type="Proteomes" id="UP000054007"/>
    </source>
</evidence>
<evidence type="ECO:0000256" key="1">
    <source>
        <dbReference type="SAM" id="Phobius"/>
    </source>
</evidence>
<feature type="transmembrane region" description="Helical" evidence="1">
    <location>
        <begin position="227"/>
        <end position="251"/>
    </location>
</feature>
<evidence type="ECO:0000313" key="3">
    <source>
        <dbReference type="EMBL" id="KIY66976.1"/>
    </source>
</evidence>